<protein>
    <recommendedName>
        <fullName evidence="5">DUF3396 domain-containing protein</fullName>
    </recommendedName>
</protein>
<reference evidence="2 3" key="1">
    <citation type="submission" date="2017-07" db="EMBL/GenBank/DDBJ databases">
        <title>Isolation and whole genome analysis of endospore-forming bacteria from heroin.</title>
        <authorList>
            <person name="Kalinowski J."/>
            <person name="Ahrens B."/>
            <person name="Al-Dilaimi A."/>
            <person name="Winkler A."/>
            <person name="Wibberg D."/>
            <person name="Schleenbecker U."/>
            <person name="Ruckert C."/>
            <person name="Wolfel R."/>
            <person name="Grass G."/>
        </authorList>
    </citation>
    <scope>NUCLEOTIDE SEQUENCE [LARGE SCALE GENOMIC DNA]</scope>
    <source>
        <strain evidence="2 3">7537-G1</strain>
    </source>
</reference>
<dbReference type="OrthoDB" id="2658190at2"/>
<dbReference type="Proteomes" id="UP000435177">
    <property type="component" value="Unassembled WGS sequence"/>
</dbReference>
<evidence type="ECO:0000313" key="1">
    <source>
        <dbReference type="EMBL" id="MUG69028.1"/>
    </source>
</evidence>
<dbReference type="AlphaFoldDB" id="A0A268EDJ1"/>
<proteinExistence type="predicted"/>
<evidence type="ECO:0000313" key="2">
    <source>
        <dbReference type="EMBL" id="PAD71160.1"/>
    </source>
</evidence>
<evidence type="ECO:0000313" key="4">
    <source>
        <dbReference type="Proteomes" id="UP000435177"/>
    </source>
</evidence>
<evidence type="ECO:0000313" key="3">
    <source>
        <dbReference type="Proteomes" id="UP000215596"/>
    </source>
</evidence>
<sequence>MKPDLLSISMFPTVSLDIEDKIRNLLEIFEANEKMIPTYWGNSDGVKVEYNRNEIIEKVIAKDKISELYLYRDKAAKYSGVFDIKWSQRSFLKIDFHKPISPKLLASFYDFSDKIAQLVKPIYGVAHIFWPSTYPWNNERERMQVWMDVCAYPVPVRFFPNGPLGIGARTYFSGHLLEMFGKEFLLDCPGEVTEPDWGGIRIDVLPSFLTSDNDTLLESWLSIMKYLQTSQVLAIPSFDEDKMGVSFSPNTAWKEYLNKS</sequence>
<evidence type="ECO:0008006" key="5">
    <source>
        <dbReference type="Google" id="ProtNLM"/>
    </source>
</evidence>
<gene>
    <name evidence="2" type="ORF">CHH67_25610</name>
    <name evidence="1" type="ORF">GNP94_24045</name>
</gene>
<organism evidence="2 3">
    <name type="scientific">Paenibacillus campinasensis</name>
    <dbReference type="NCBI Taxonomy" id="66347"/>
    <lineage>
        <taxon>Bacteria</taxon>
        <taxon>Bacillati</taxon>
        <taxon>Bacillota</taxon>
        <taxon>Bacilli</taxon>
        <taxon>Bacillales</taxon>
        <taxon>Paenibacillaceae</taxon>
        <taxon>Paenibacillus</taxon>
    </lineage>
</organism>
<name>A0A268EDJ1_9BACL</name>
<comment type="caution">
    <text evidence="2">The sequence shown here is derived from an EMBL/GenBank/DDBJ whole genome shotgun (WGS) entry which is preliminary data.</text>
</comment>
<reference evidence="1 4" key="2">
    <citation type="submission" date="2019-11" db="EMBL/GenBank/DDBJ databases">
        <title>Draft genome sequences of five Paenibacillus species of dairy origin.</title>
        <authorList>
            <person name="Olajide A.M."/>
            <person name="Chen S."/>
            <person name="Lapointe G."/>
        </authorList>
    </citation>
    <scope>NUCLEOTIDE SEQUENCE [LARGE SCALE GENOMIC DNA]</scope>
    <source>
        <strain evidence="1 4">3CS1</strain>
    </source>
</reference>
<dbReference type="Proteomes" id="UP000215596">
    <property type="component" value="Unassembled WGS sequence"/>
</dbReference>
<accession>A0A268EDJ1</accession>
<keyword evidence="4" id="KW-1185">Reference proteome</keyword>
<dbReference type="EMBL" id="WOAA01000055">
    <property type="protein sequence ID" value="MUG69028.1"/>
    <property type="molecule type" value="Genomic_DNA"/>
</dbReference>
<dbReference type="EMBL" id="NPBY01000128">
    <property type="protein sequence ID" value="PAD71160.1"/>
    <property type="molecule type" value="Genomic_DNA"/>
</dbReference>
<dbReference type="RefSeq" id="WP_095268197.1">
    <property type="nucleotide sequence ID" value="NZ_NPBY01000128.1"/>
</dbReference>